<protein>
    <submittedName>
        <fullName evidence="3">RND family efflux transporter MFP subunit</fullName>
    </submittedName>
</protein>
<evidence type="ECO:0000313" key="3">
    <source>
        <dbReference type="EMBL" id="ETR68452.1"/>
    </source>
</evidence>
<dbReference type="NCBIfam" id="TIGR01730">
    <property type="entry name" value="RND_mfp"/>
    <property type="match status" value="1"/>
</dbReference>
<dbReference type="Gene3D" id="1.10.287.470">
    <property type="entry name" value="Helix hairpin bin"/>
    <property type="match status" value="1"/>
</dbReference>
<gene>
    <name evidence="3" type="ORF">OMM_04559</name>
</gene>
<feature type="coiled-coil region" evidence="2">
    <location>
        <begin position="56"/>
        <end position="90"/>
    </location>
</feature>
<dbReference type="GO" id="GO:0015562">
    <property type="term" value="F:efflux transmembrane transporter activity"/>
    <property type="evidence" value="ECO:0007669"/>
    <property type="project" value="TreeGrafter"/>
</dbReference>
<reference evidence="4" key="1">
    <citation type="submission" date="2012-11" db="EMBL/GenBank/DDBJ databases">
        <authorList>
            <person name="Lucero-Rivera Y.E."/>
            <person name="Tovar-Ramirez D."/>
        </authorList>
    </citation>
    <scope>NUCLEOTIDE SEQUENCE [LARGE SCALE GENOMIC DNA]</scope>
    <source>
        <strain evidence="4">Araruama</strain>
    </source>
</reference>
<dbReference type="EMBL" id="ATBP01000947">
    <property type="protein sequence ID" value="ETR68452.1"/>
    <property type="molecule type" value="Genomic_DNA"/>
</dbReference>
<dbReference type="GO" id="GO:1990281">
    <property type="term" value="C:efflux pump complex"/>
    <property type="evidence" value="ECO:0007669"/>
    <property type="project" value="TreeGrafter"/>
</dbReference>
<comment type="caution">
    <text evidence="3">The sequence shown here is derived from an EMBL/GenBank/DDBJ whole genome shotgun (WGS) entry which is preliminary data.</text>
</comment>
<dbReference type="Gene3D" id="2.40.30.170">
    <property type="match status" value="1"/>
</dbReference>
<dbReference type="InterPro" id="IPR006143">
    <property type="entry name" value="RND_pump_MFP"/>
</dbReference>
<accession>A0A1V1P0Q8</accession>
<comment type="similarity">
    <text evidence="1">Belongs to the membrane fusion protein (MFP) (TC 8.A.1) family.</text>
</comment>
<evidence type="ECO:0000256" key="2">
    <source>
        <dbReference type="SAM" id="Coils"/>
    </source>
</evidence>
<dbReference type="SUPFAM" id="SSF111369">
    <property type="entry name" value="HlyD-like secretion proteins"/>
    <property type="match status" value="1"/>
</dbReference>
<dbReference type="Gene3D" id="2.40.50.100">
    <property type="match status" value="1"/>
</dbReference>
<dbReference type="PANTHER" id="PTHR30469:SF15">
    <property type="entry name" value="HLYD FAMILY OF SECRETION PROTEINS"/>
    <property type="match status" value="1"/>
</dbReference>
<proteinExistence type="inferred from homology"/>
<organism evidence="3 4">
    <name type="scientific">Candidatus Magnetoglobus multicellularis str. Araruama</name>
    <dbReference type="NCBI Taxonomy" id="890399"/>
    <lineage>
        <taxon>Bacteria</taxon>
        <taxon>Pseudomonadati</taxon>
        <taxon>Thermodesulfobacteriota</taxon>
        <taxon>Desulfobacteria</taxon>
        <taxon>Desulfobacterales</taxon>
        <taxon>Desulfobacteraceae</taxon>
        <taxon>Candidatus Magnetoglobus</taxon>
    </lineage>
</organism>
<name>A0A1V1P0Q8_9BACT</name>
<evidence type="ECO:0000256" key="1">
    <source>
        <dbReference type="ARBA" id="ARBA00009477"/>
    </source>
</evidence>
<evidence type="ECO:0000313" key="4">
    <source>
        <dbReference type="Proteomes" id="UP000189670"/>
    </source>
</evidence>
<dbReference type="Proteomes" id="UP000189670">
    <property type="component" value="Unassembled WGS sequence"/>
</dbReference>
<dbReference type="PANTHER" id="PTHR30469">
    <property type="entry name" value="MULTIDRUG RESISTANCE PROTEIN MDTA"/>
    <property type="match status" value="1"/>
</dbReference>
<sequence length="240" mass="25833">MDKQEATEIGHYGVIGGVVKPVSRAKLSFAQPGVLLKVPEEGQMIKKGWLVAQQDDRQAQIALAEAEAALENARLAIETAEHEKSKTDRLLKEKIVAPIALTEANFDLKKAQAQLKIAQAGHVAAKLKLKQCKLIAPFKGVIVEVFGNIGEQSGPGNPVAEIVDLSRLEISVDIPLNATNNLKPGIQTAILSGTKKVGKAEVKVVLPLLDPASGLRRVIFRVIDADEMLTGRHVTLAPWN</sequence>
<keyword evidence="2" id="KW-0175">Coiled coil</keyword>
<dbReference type="AlphaFoldDB" id="A0A1V1P0Q8"/>